<proteinExistence type="predicted"/>
<protein>
    <submittedName>
        <fullName evidence="1">NADH:flavin oxidoreductase/NADH oxidase</fullName>
    </submittedName>
</protein>
<dbReference type="Proteomes" id="UP000064967">
    <property type="component" value="Chromosome"/>
</dbReference>
<dbReference type="GO" id="GO:0010181">
    <property type="term" value="F:FMN binding"/>
    <property type="evidence" value="ECO:0007669"/>
    <property type="project" value="InterPro"/>
</dbReference>
<dbReference type="SUPFAM" id="SSF51395">
    <property type="entry name" value="FMN-linked oxidoreductases"/>
    <property type="match status" value="1"/>
</dbReference>
<reference evidence="1 2" key="1">
    <citation type="submission" date="2015-08" db="EMBL/GenBank/DDBJ databases">
        <authorList>
            <person name="Babu N.S."/>
            <person name="Beckwith C.J."/>
            <person name="Beseler K.G."/>
            <person name="Brison A."/>
            <person name="Carone J.V."/>
            <person name="Caskin T.P."/>
            <person name="Diamond M."/>
            <person name="Durham M.E."/>
            <person name="Foxe J.M."/>
            <person name="Go M."/>
            <person name="Henderson B.A."/>
            <person name="Jones I.B."/>
            <person name="McGettigan J.A."/>
            <person name="Micheletti S.J."/>
            <person name="Nasrallah M.E."/>
            <person name="Ortiz D."/>
            <person name="Piller C.R."/>
            <person name="Privatt S.R."/>
            <person name="Schneider S.L."/>
            <person name="Sharp S."/>
            <person name="Smith T.C."/>
            <person name="Stanton J.D."/>
            <person name="Ullery H.E."/>
            <person name="Wilson R.J."/>
            <person name="Serrano M.G."/>
            <person name="Buck G."/>
            <person name="Lee V."/>
            <person name="Wang Y."/>
            <person name="Carvalho R."/>
            <person name="Voegtly L."/>
            <person name="Shi R."/>
            <person name="Duckworth R."/>
            <person name="Johnson A."/>
            <person name="Loviza R."/>
            <person name="Walstead R."/>
            <person name="Shah Z."/>
            <person name="Kiflezghi M."/>
            <person name="Wade K."/>
            <person name="Ball S.L."/>
            <person name="Bradley K.W."/>
            <person name="Asai D.J."/>
            <person name="Bowman C.A."/>
            <person name="Russell D.A."/>
            <person name="Pope W.H."/>
            <person name="Jacobs-Sera D."/>
            <person name="Hendrix R.W."/>
            <person name="Hatfull G.F."/>
        </authorList>
    </citation>
    <scope>NUCLEOTIDE SEQUENCE [LARGE SCALE GENOMIC DNA]</scope>
    <source>
        <strain evidence="1 2">DSM 27648</strain>
    </source>
</reference>
<evidence type="ECO:0000313" key="1">
    <source>
        <dbReference type="EMBL" id="AKU96144.1"/>
    </source>
</evidence>
<name>A0A0K1PSP1_9BACT</name>
<dbReference type="PANTHER" id="PTHR43303:SF3">
    <property type="entry name" value="BLR3436 PROTEIN"/>
    <property type="match status" value="1"/>
</dbReference>
<evidence type="ECO:0000313" key="2">
    <source>
        <dbReference type="Proteomes" id="UP000064967"/>
    </source>
</evidence>
<dbReference type="PANTHER" id="PTHR43303">
    <property type="entry name" value="NADPH DEHYDROGENASE C23G7.10C-RELATED"/>
    <property type="match status" value="1"/>
</dbReference>
<dbReference type="EMBL" id="CP012333">
    <property type="protein sequence ID" value="AKU96144.1"/>
    <property type="molecule type" value="Genomic_DNA"/>
</dbReference>
<dbReference type="AlphaFoldDB" id="A0A0K1PSP1"/>
<dbReference type="Gene3D" id="3.20.20.70">
    <property type="entry name" value="Aldolase class I"/>
    <property type="match status" value="1"/>
</dbReference>
<gene>
    <name evidence="1" type="ORF">AKJ09_02808</name>
</gene>
<keyword evidence="2" id="KW-1185">Reference proteome</keyword>
<dbReference type="KEGG" id="llu:AKJ09_02808"/>
<dbReference type="OrthoDB" id="9784632at2"/>
<dbReference type="InterPro" id="IPR013785">
    <property type="entry name" value="Aldolase_TIM"/>
</dbReference>
<accession>A0A0K1PSP1</accession>
<organism evidence="1 2">
    <name type="scientific">Labilithrix luteola</name>
    <dbReference type="NCBI Taxonomy" id="1391654"/>
    <lineage>
        <taxon>Bacteria</taxon>
        <taxon>Pseudomonadati</taxon>
        <taxon>Myxococcota</taxon>
        <taxon>Polyangia</taxon>
        <taxon>Polyangiales</taxon>
        <taxon>Labilitrichaceae</taxon>
        <taxon>Labilithrix</taxon>
    </lineage>
</organism>
<dbReference type="GO" id="GO:0050661">
    <property type="term" value="F:NADP binding"/>
    <property type="evidence" value="ECO:0007669"/>
    <property type="project" value="InterPro"/>
</dbReference>
<sequence length="65" mass="6855">MAVGGISSGDQVNTLVLSGRADLCAIARPHLANPHFTMNAAIDQGYRGLGWPSQYGIVKPLPPRP</sequence>
<dbReference type="RefSeq" id="WP_146647477.1">
    <property type="nucleotide sequence ID" value="NZ_CP012333.1"/>
</dbReference>
<dbReference type="GO" id="GO:0003959">
    <property type="term" value="F:NADPH dehydrogenase activity"/>
    <property type="evidence" value="ECO:0007669"/>
    <property type="project" value="InterPro"/>
</dbReference>
<dbReference type="InterPro" id="IPR044152">
    <property type="entry name" value="YqjM-like"/>
</dbReference>